<dbReference type="Gene3D" id="2.60.40.1930">
    <property type="match status" value="1"/>
</dbReference>
<dbReference type="PANTHER" id="PTHR11412">
    <property type="entry name" value="MACROGLOBULIN / COMPLEMENT"/>
    <property type="match status" value="1"/>
</dbReference>
<sequence>KNYLHISVGSNKVVVGNSLNIKVYIKTDPPEHRKLVKKLTYAVLSKGKIITSARLNVEYQDTRINFPLLVTTEMLPSFRLVAYYILPWQLHAEVVADSVFVDVEDQCVGS</sequence>
<dbReference type="InterPro" id="IPR011625">
    <property type="entry name" value="A2M_N_BRD"/>
</dbReference>
<keyword evidence="3" id="KW-1185">Reference proteome</keyword>
<dbReference type="Pfam" id="PF07703">
    <property type="entry name" value="A2M_BRD"/>
    <property type="match status" value="1"/>
</dbReference>
<name>A0ABD0ND29_CIRMR</name>
<organism evidence="2 3">
    <name type="scientific">Cirrhinus mrigala</name>
    <name type="common">Mrigala</name>
    <dbReference type="NCBI Taxonomy" id="683832"/>
    <lineage>
        <taxon>Eukaryota</taxon>
        <taxon>Metazoa</taxon>
        <taxon>Chordata</taxon>
        <taxon>Craniata</taxon>
        <taxon>Vertebrata</taxon>
        <taxon>Euteleostomi</taxon>
        <taxon>Actinopterygii</taxon>
        <taxon>Neopterygii</taxon>
        <taxon>Teleostei</taxon>
        <taxon>Ostariophysi</taxon>
        <taxon>Cypriniformes</taxon>
        <taxon>Cyprinidae</taxon>
        <taxon>Labeoninae</taxon>
        <taxon>Labeonini</taxon>
        <taxon>Cirrhinus</taxon>
    </lineage>
</organism>
<feature type="domain" description="Alpha-2-macroglobulin bait region" evidence="1">
    <location>
        <begin position="4"/>
        <end position="108"/>
    </location>
</feature>
<evidence type="ECO:0000313" key="2">
    <source>
        <dbReference type="EMBL" id="KAL0159935.1"/>
    </source>
</evidence>
<dbReference type="Proteomes" id="UP001529510">
    <property type="component" value="Unassembled WGS sequence"/>
</dbReference>
<feature type="non-terminal residue" evidence="2">
    <location>
        <position position="110"/>
    </location>
</feature>
<evidence type="ECO:0000259" key="1">
    <source>
        <dbReference type="Pfam" id="PF07703"/>
    </source>
</evidence>
<gene>
    <name evidence="2" type="ORF">M9458_043660</name>
</gene>
<comment type="caution">
    <text evidence="2">The sequence shown here is derived from an EMBL/GenBank/DDBJ whole genome shotgun (WGS) entry which is preliminary data.</text>
</comment>
<protein>
    <recommendedName>
        <fullName evidence="1">Alpha-2-macroglobulin bait region domain-containing protein</fullName>
    </recommendedName>
</protein>
<evidence type="ECO:0000313" key="3">
    <source>
        <dbReference type="Proteomes" id="UP001529510"/>
    </source>
</evidence>
<accession>A0ABD0ND29</accession>
<dbReference type="PANTHER" id="PTHR11412:SF167">
    <property type="entry name" value="COMPLEMENT COMPONENT C3B, TANDEM DUPLICATE 1 ISOFORM X1-RELATED"/>
    <property type="match status" value="1"/>
</dbReference>
<dbReference type="EMBL" id="JAMKFB020000022">
    <property type="protein sequence ID" value="KAL0159935.1"/>
    <property type="molecule type" value="Genomic_DNA"/>
</dbReference>
<proteinExistence type="predicted"/>
<dbReference type="AlphaFoldDB" id="A0ABD0ND29"/>
<reference evidence="2 3" key="1">
    <citation type="submission" date="2024-05" db="EMBL/GenBank/DDBJ databases">
        <title>Genome sequencing and assembly of Indian major carp, Cirrhinus mrigala (Hamilton, 1822).</title>
        <authorList>
            <person name="Mohindra V."/>
            <person name="Chowdhury L.M."/>
            <person name="Lal K."/>
            <person name="Jena J.K."/>
        </authorList>
    </citation>
    <scope>NUCLEOTIDE SEQUENCE [LARGE SCALE GENOMIC DNA]</scope>
    <source>
        <strain evidence="2">CM1030</strain>
        <tissue evidence="2">Blood</tissue>
    </source>
</reference>
<dbReference type="InterPro" id="IPR050473">
    <property type="entry name" value="A2M/Complement_sys"/>
</dbReference>
<feature type="non-terminal residue" evidence="2">
    <location>
        <position position="1"/>
    </location>
</feature>